<sequence>MSLAATTLLLPAPDASWRVWKPRATSSAETVESPAEAAHVSKPLLIGLPASACRTIGLILPQTDEELLEQIIITQLERRGFKLEQDAVGRNYRWHLLGQVNGQAVISVDILAEPFPEALAASHASDYTAALRLAQLPAGHLVVVEEQGDLVLAACHQGRLYHSHIFSKVPATEEGLALEITLARLTLEADLGPDTIEGVALVGASFERNLTTRLSSVLELPVRLLADLPPNPALDTKAWTKLLPAGVRSSISASTQKAKIIRGLIFGGLLYASLAFLGFAYLHVQEQRAARLADEVEATSEPAAAVRKANERWRALAPAIEPQRYPMFLLGEINRIMPASGIVIRKFEIKGKEIDIRGEARDAQLAFQFIEDFKKNRVLSRYEWTNPRPEVKGTTANFRAQGKLQ</sequence>
<keyword evidence="1" id="KW-1133">Transmembrane helix</keyword>
<gene>
    <name evidence="2" type="ORF">HNQ65_001247</name>
</gene>
<comment type="caution">
    <text evidence="2">The sequence shown here is derived from an EMBL/GenBank/DDBJ whole genome shotgun (WGS) entry which is preliminary data.</text>
</comment>
<dbReference type="AlphaFoldDB" id="A0A7W7Y8S0"/>
<feature type="transmembrane region" description="Helical" evidence="1">
    <location>
        <begin position="260"/>
        <end position="282"/>
    </location>
</feature>
<keyword evidence="3" id="KW-1185">Reference proteome</keyword>
<evidence type="ECO:0000313" key="2">
    <source>
        <dbReference type="EMBL" id="MBB5031679.1"/>
    </source>
</evidence>
<dbReference type="EMBL" id="JACHIG010000002">
    <property type="protein sequence ID" value="MBB5031679.1"/>
    <property type="molecule type" value="Genomic_DNA"/>
</dbReference>
<dbReference type="Proteomes" id="UP000590740">
    <property type="component" value="Unassembled WGS sequence"/>
</dbReference>
<keyword evidence="1" id="KW-0812">Transmembrane</keyword>
<proteinExistence type="predicted"/>
<keyword evidence="1" id="KW-0472">Membrane</keyword>
<dbReference type="RefSeq" id="WP_184338615.1">
    <property type="nucleotide sequence ID" value="NZ_JACHIG010000002.1"/>
</dbReference>
<accession>A0A7W7Y8S0</accession>
<evidence type="ECO:0000256" key="1">
    <source>
        <dbReference type="SAM" id="Phobius"/>
    </source>
</evidence>
<evidence type="ECO:0000313" key="3">
    <source>
        <dbReference type="Proteomes" id="UP000590740"/>
    </source>
</evidence>
<name>A0A7W7Y8S0_9BACT</name>
<protein>
    <submittedName>
        <fullName evidence="2">Uncharacterized protein</fullName>
    </submittedName>
</protein>
<reference evidence="2 3" key="1">
    <citation type="submission" date="2020-08" db="EMBL/GenBank/DDBJ databases">
        <title>Genomic Encyclopedia of Type Strains, Phase IV (KMG-IV): sequencing the most valuable type-strain genomes for metagenomic binning, comparative biology and taxonomic classification.</title>
        <authorList>
            <person name="Goeker M."/>
        </authorList>
    </citation>
    <scope>NUCLEOTIDE SEQUENCE [LARGE SCALE GENOMIC DNA]</scope>
    <source>
        <strain evidence="2 3">DSM 12252</strain>
    </source>
</reference>
<organism evidence="2 3">
    <name type="scientific">Prosthecobacter vanneervenii</name>
    <dbReference type="NCBI Taxonomy" id="48466"/>
    <lineage>
        <taxon>Bacteria</taxon>
        <taxon>Pseudomonadati</taxon>
        <taxon>Verrucomicrobiota</taxon>
        <taxon>Verrucomicrobiia</taxon>
        <taxon>Verrucomicrobiales</taxon>
        <taxon>Verrucomicrobiaceae</taxon>
        <taxon>Prosthecobacter</taxon>
    </lineage>
</organism>